<reference evidence="1 2" key="1">
    <citation type="journal article" date="2007" name="Nature">
        <title>Evolution of genes and genomes on the Drosophila phylogeny.</title>
        <authorList>
            <consortium name="Drosophila 12 Genomes Consortium"/>
            <person name="Clark A.G."/>
            <person name="Eisen M.B."/>
            <person name="Smith D.R."/>
            <person name="Bergman C.M."/>
            <person name="Oliver B."/>
            <person name="Markow T.A."/>
            <person name="Kaufman T.C."/>
            <person name="Kellis M."/>
            <person name="Gelbart W."/>
            <person name="Iyer V.N."/>
            <person name="Pollard D.A."/>
            <person name="Sackton T.B."/>
            <person name="Larracuente A.M."/>
            <person name="Singh N.D."/>
            <person name="Abad J.P."/>
            <person name="Abt D.N."/>
            <person name="Adryan B."/>
            <person name="Aguade M."/>
            <person name="Akashi H."/>
            <person name="Anderson W.W."/>
            <person name="Aquadro C.F."/>
            <person name="Ardell D.H."/>
            <person name="Arguello R."/>
            <person name="Artieri C.G."/>
            <person name="Barbash D.A."/>
            <person name="Barker D."/>
            <person name="Barsanti P."/>
            <person name="Batterham P."/>
            <person name="Batzoglou S."/>
            <person name="Begun D."/>
            <person name="Bhutkar A."/>
            <person name="Blanco E."/>
            <person name="Bosak S.A."/>
            <person name="Bradley R.K."/>
            <person name="Brand A.D."/>
            <person name="Brent M.R."/>
            <person name="Brooks A.N."/>
            <person name="Brown R.H."/>
            <person name="Butlin R.K."/>
            <person name="Caggese C."/>
            <person name="Calvi B.R."/>
            <person name="Bernardo de Carvalho A."/>
            <person name="Caspi A."/>
            <person name="Castrezana S."/>
            <person name="Celniker S.E."/>
            <person name="Chang J.L."/>
            <person name="Chapple C."/>
            <person name="Chatterji S."/>
            <person name="Chinwalla A."/>
            <person name="Civetta A."/>
            <person name="Clifton S.W."/>
            <person name="Comeron J.M."/>
            <person name="Costello J.C."/>
            <person name="Coyne J.A."/>
            <person name="Daub J."/>
            <person name="David R.G."/>
            <person name="Delcher A.L."/>
            <person name="Delehaunty K."/>
            <person name="Do C.B."/>
            <person name="Ebling H."/>
            <person name="Edwards K."/>
            <person name="Eickbush T."/>
            <person name="Evans J.D."/>
            <person name="Filipski A."/>
            <person name="Findeiss S."/>
            <person name="Freyhult E."/>
            <person name="Fulton L."/>
            <person name="Fulton R."/>
            <person name="Garcia A.C."/>
            <person name="Gardiner A."/>
            <person name="Garfield D.A."/>
            <person name="Garvin B.E."/>
            <person name="Gibson G."/>
            <person name="Gilbert D."/>
            <person name="Gnerre S."/>
            <person name="Godfrey J."/>
            <person name="Good R."/>
            <person name="Gotea V."/>
            <person name="Gravely B."/>
            <person name="Greenberg A.J."/>
            <person name="Griffiths-Jones S."/>
            <person name="Gross S."/>
            <person name="Guigo R."/>
            <person name="Gustafson E.A."/>
            <person name="Haerty W."/>
            <person name="Hahn M.W."/>
            <person name="Halligan D.L."/>
            <person name="Halpern A.L."/>
            <person name="Halter G.M."/>
            <person name="Han M.V."/>
            <person name="Heger A."/>
            <person name="Hillier L."/>
            <person name="Hinrichs A.S."/>
            <person name="Holmes I."/>
            <person name="Hoskins R.A."/>
            <person name="Hubisz M.J."/>
            <person name="Hultmark D."/>
            <person name="Huntley M.A."/>
            <person name="Jaffe D.B."/>
            <person name="Jagadeeshan S."/>
            <person name="Jeck W.R."/>
            <person name="Johnson J."/>
            <person name="Jones C.D."/>
            <person name="Jordan W.C."/>
            <person name="Karpen G.H."/>
            <person name="Kataoka E."/>
            <person name="Keightley P.D."/>
            <person name="Kheradpour P."/>
            <person name="Kirkness E.F."/>
            <person name="Koerich L.B."/>
            <person name="Kristiansen K."/>
            <person name="Kudrna D."/>
            <person name="Kulathinal R.J."/>
            <person name="Kumar S."/>
            <person name="Kwok R."/>
            <person name="Lander E."/>
            <person name="Langley C.H."/>
            <person name="Lapoint R."/>
            <person name="Lazzaro B.P."/>
            <person name="Lee S.J."/>
            <person name="Levesque L."/>
            <person name="Li R."/>
            <person name="Lin C.F."/>
            <person name="Lin M.F."/>
            <person name="Lindblad-Toh K."/>
            <person name="Llopart A."/>
            <person name="Long M."/>
            <person name="Low L."/>
            <person name="Lozovsky E."/>
            <person name="Lu J."/>
            <person name="Luo M."/>
            <person name="Machado C.A."/>
            <person name="Makalowski W."/>
            <person name="Marzo M."/>
            <person name="Matsuda M."/>
            <person name="Matzkin L."/>
            <person name="McAllister B."/>
            <person name="McBride C.S."/>
            <person name="McKernan B."/>
            <person name="McKernan K."/>
            <person name="Mendez-Lago M."/>
            <person name="Minx P."/>
            <person name="Mollenhauer M.U."/>
            <person name="Montooth K."/>
            <person name="Mount S.M."/>
            <person name="Mu X."/>
            <person name="Myers E."/>
            <person name="Negre B."/>
            <person name="Newfeld S."/>
            <person name="Nielsen R."/>
            <person name="Noor M.A."/>
            <person name="O'Grady P."/>
            <person name="Pachter L."/>
            <person name="Papaceit M."/>
            <person name="Parisi M.J."/>
            <person name="Parisi M."/>
            <person name="Parts L."/>
            <person name="Pedersen J.S."/>
            <person name="Pesole G."/>
            <person name="Phillippy A.M."/>
            <person name="Ponting C.P."/>
            <person name="Pop M."/>
            <person name="Porcelli D."/>
            <person name="Powell J.R."/>
            <person name="Prohaska S."/>
            <person name="Pruitt K."/>
            <person name="Puig M."/>
            <person name="Quesneville H."/>
            <person name="Ram K.R."/>
            <person name="Rand D."/>
            <person name="Rasmussen M.D."/>
            <person name="Reed L.K."/>
            <person name="Reenan R."/>
            <person name="Reily A."/>
            <person name="Remington K.A."/>
            <person name="Rieger T.T."/>
            <person name="Ritchie M.G."/>
            <person name="Robin C."/>
            <person name="Rogers Y.H."/>
            <person name="Rohde C."/>
            <person name="Rozas J."/>
            <person name="Rubenfield M.J."/>
            <person name="Ruiz A."/>
            <person name="Russo S."/>
            <person name="Salzberg S.L."/>
            <person name="Sanchez-Gracia A."/>
            <person name="Saranga D.J."/>
            <person name="Sato H."/>
            <person name="Schaeffer S.W."/>
            <person name="Schatz M.C."/>
            <person name="Schlenke T."/>
            <person name="Schwartz R."/>
            <person name="Segarra C."/>
            <person name="Singh R.S."/>
            <person name="Sirot L."/>
            <person name="Sirota M."/>
            <person name="Sisneros N.B."/>
            <person name="Smith C.D."/>
            <person name="Smith T.F."/>
            <person name="Spieth J."/>
            <person name="Stage D.E."/>
            <person name="Stark A."/>
            <person name="Stephan W."/>
            <person name="Strausberg R.L."/>
            <person name="Strempel S."/>
            <person name="Sturgill D."/>
            <person name="Sutton G."/>
            <person name="Sutton G.G."/>
            <person name="Tao W."/>
            <person name="Teichmann S."/>
            <person name="Tobari Y.N."/>
            <person name="Tomimura Y."/>
            <person name="Tsolas J.M."/>
            <person name="Valente V.L."/>
            <person name="Venter E."/>
            <person name="Venter J.C."/>
            <person name="Vicario S."/>
            <person name="Vieira F.G."/>
            <person name="Vilella A.J."/>
            <person name="Villasante A."/>
            <person name="Walenz B."/>
            <person name="Wang J."/>
            <person name="Wasserman M."/>
            <person name="Watts T."/>
            <person name="Wilson D."/>
            <person name="Wilson R.K."/>
            <person name="Wing R.A."/>
            <person name="Wolfner M.F."/>
            <person name="Wong A."/>
            <person name="Wong G.K."/>
            <person name="Wu C.I."/>
            <person name="Wu G."/>
            <person name="Yamamoto D."/>
            <person name="Yang H.P."/>
            <person name="Yang S.P."/>
            <person name="Yorke J.A."/>
            <person name="Yoshida K."/>
            <person name="Zdobnov E."/>
            <person name="Zhang P."/>
            <person name="Zhang Y."/>
            <person name="Zimin A.V."/>
            <person name="Baldwin J."/>
            <person name="Abdouelleil A."/>
            <person name="Abdulkadir J."/>
            <person name="Abebe A."/>
            <person name="Abera B."/>
            <person name="Abreu J."/>
            <person name="Acer S.C."/>
            <person name="Aftuck L."/>
            <person name="Alexander A."/>
            <person name="An P."/>
            <person name="Anderson E."/>
            <person name="Anderson S."/>
            <person name="Arachi H."/>
            <person name="Azer M."/>
            <person name="Bachantsang P."/>
            <person name="Barry A."/>
            <person name="Bayul T."/>
            <person name="Berlin A."/>
            <person name="Bessette D."/>
            <person name="Bloom T."/>
            <person name="Blye J."/>
            <person name="Boguslavskiy L."/>
            <person name="Bonnet C."/>
            <person name="Boukhgalter B."/>
            <person name="Bourzgui I."/>
            <person name="Brown A."/>
            <person name="Cahill P."/>
            <person name="Channer S."/>
            <person name="Cheshatsang Y."/>
            <person name="Chuda L."/>
            <person name="Citroen M."/>
            <person name="Collymore A."/>
            <person name="Cooke P."/>
            <person name="Costello M."/>
            <person name="D'Aco K."/>
            <person name="Daza R."/>
            <person name="De Haan G."/>
            <person name="DeGray S."/>
            <person name="DeMaso C."/>
            <person name="Dhargay N."/>
            <person name="Dooley K."/>
            <person name="Dooley E."/>
            <person name="Doricent M."/>
            <person name="Dorje P."/>
            <person name="Dorjee K."/>
            <person name="Dupes A."/>
            <person name="Elong R."/>
            <person name="Falk J."/>
            <person name="Farina A."/>
            <person name="Faro S."/>
            <person name="Ferguson D."/>
            <person name="Fisher S."/>
            <person name="Foley C.D."/>
            <person name="Franke A."/>
            <person name="Friedrich D."/>
            <person name="Gadbois L."/>
            <person name="Gearin G."/>
            <person name="Gearin C.R."/>
            <person name="Giannoukos G."/>
            <person name="Goode T."/>
            <person name="Graham J."/>
            <person name="Grandbois E."/>
            <person name="Grewal S."/>
            <person name="Gyaltsen K."/>
            <person name="Hafez N."/>
            <person name="Hagos B."/>
            <person name="Hall J."/>
            <person name="Henson C."/>
            <person name="Hollinger A."/>
            <person name="Honan T."/>
            <person name="Huard M.D."/>
            <person name="Hughes L."/>
            <person name="Hurhula B."/>
            <person name="Husby M.E."/>
            <person name="Kamat A."/>
            <person name="Kanga B."/>
            <person name="Kashin S."/>
            <person name="Khazanovich D."/>
            <person name="Kisner P."/>
            <person name="Lance K."/>
            <person name="Lara M."/>
            <person name="Lee W."/>
            <person name="Lennon N."/>
            <person name="Letendre F."/>
            <person name="LeVine R."/>
            <person name="Lipovsky A."/>
            <person name="Liu X."/>
            <person name="Liu J."/>
            <person name="Liu S."/>
            <person name="Lokyitsang T."/>
            <person name="Lokyitsang Y."/>
            <person name="Lubonja R."/>
            <person name="Lui A."/>
            <person name="MacDonald P."/>
            <person name="Magnisalis V."/>
            <person name="Maru K."/>
            <person name="Matthews C."/>
            <person name="McCusker W."/>
            <person name="McDonough S."/>
            <person name="Mehta T."/>
            <person name="Meldrim J."/>
            <person name="Meneus L."/>
            <person name="Mihai O."/>
            <person name="Mihalev A."/>
            <person name="Mihova T."/>
            <person name="Mittelman R."/>
            <person name="Mlenga V."/>
            <person name="Montmayeur A."/>
            <person name="Mulrain L."/>
            <person name="Navidi A."/>
            <person name="Naylor J."/>
            <person name="Negash T."/>
            <person name="Nguyen T."/>
            <person name="Nguyen N."/>
            <person name="Nicol R."/>
            <person name="Norbu C."/>
            <person name="Norbu N."/>
            <person name="Novod N."/>
            <person name="O'Neill B."/>
            <person name="Osman S."/>
            <person name="Markiewicz E."/>
            <person name="Oyono O.L."/>
            <person name="Patti C."/>
            <person name="Phunkhang P."/>
            <person name="Pierre F."/>
            <person name="Priest M."/>
            <person name="Raghuraman S."/>
            <person name="Rege F."/>
            <person name="Reyes R."/>
            <person name="Rise C."/>
            <person name="Rogov P."/>
            <person name="Ross K."/>
            <person name="Ryan E."/>
            <person name="Settipalli S."/>
            <person name="Shea T."/>
            <person name="Sherpa N."/>
            <person name="Shi L."/>
            <person name="Shih D."/>
            <person name="Sparrow T."/>
            <person name="Spaulding J."/>
            <person name="Stalker J."/>
            <person name="Stange-Thomann N."/>
            <person name="Stavropoulos S."/>
            <person name="Stone C."/>
            <person name="Strader C."/>
            <person name="Tesfaye S."/>
            <person name="Thomson T."/>
            <person name="Thoulutsang Y."/>
            <person name="Thoulutsang D."/>
            <person name="Topham K."/>
            <person name="Topping I."/>
            <person name="Tsamla T."/>
            <person name="Vassiliev H."/>
            <person name="Vo A."/>
            <person name="Wangchuk T."/>
            <person name="Wangdi T."/>
            <person name="Weiand M."/>
            <person name="Wilkinson J."/>
            <person name="Wilson A."/>
            <person name="Yadav S."/>
            <person name="Young G."/>
            <person name="Yu Q."/>
            <person name="Zembek L."/>
            <person name="Zhong D."/>
            <person name="Zimmer A."/>
            <person name="Zwirko Z."/>
            <person name="Jaffe D.B."/>
            <person name="Alvarez P."/>
            <person name="Brockman W."/>
            <person name="Butler J."/>
            <person name="Chin C."/>
            <person name="Gnerre S."/>
            <person name="Grabherr M."/>
            <person name="Kleber M."/>
            <person name="Mauceli E."/>
            <person name="MacCallum I."/>
        </authorList>
    </citation>
    <scope>NUCLEOTIDE SEQUENCE [LARGE SCALE GENOMIC DNA]</scope>
    <source>
        <strain evidence="2">Tucson 14024-0371.13</strain>
    </source>
</reference>
<dbReference type="EMBL" id="CH902619">
    <property type="protein sequence ID" value="EDV37013.1"/>
    <property type="molecule type" value="Genomic_DNA"/>
</dbReference>
<dbReference type="Proteomes" id="UP000007801">
    <property type="component" value="Unassembled WGS sequence"/>
</dbReference>
<dbReference type="PhylomeDB" id="B3MIG5"/>
<dbReference type="InParanoid" id="B3MIG5"/>
<evidence type="ECO:0000313" key="1">
    <source>
        <dbReference type="EMBL" id="EDV37013.1"/>
    </source>
</evidence>
<dbReference type="OMA" id="MDWLWEK"/>
<organism evidence="1 2">
    <name type="scientific">Drosophila ananassae</name>
    <name type="common">Fruit fly</name>
    <dbReference type="NCBI Taxonomy" id="7217"/>
    <lineage>
        <taxon>Eukaryota</taxon>
        <taxon>Metazoa</taxon>
        <taxon>Ecdysozoa</taxon>
        <taxon>Arthropoda</taxon>
        <taxon>Hexapoda</taxon>
        <taxon>Insecta</taxon>
        <taxon>Pterygota</taxon>
        <taxon>Neoptera</taxon>
        <taxon>Endopterygota</taxon>
        <taxon>Diptera</taxon>
        <taxon>Brachycera</taxon>
        <taxon>Muscomorpha</taxon>
        <taxon>Ephydroidea</taxon>
        <taxon>Drosophilidae</taxon>
        <taxon>Drosophila</taxon>
        <taxon>Sophophora</taxon>
    </lineage>
</organism>
<protein>
    <submittedName>
        <fullName evidence="1">Uncharacterized protein</fullName>
    </submittedName>
</protein>
<sequence length="159" mass="18785">MDWIWGKTLEFWCSFFDVEDSFFSLGDSVPQSASLTDGSRSSKRAYRVRFSRSTLRITQARDIQNLASTNPFFNFLLLQRIREKGLVGLNYLEVVRNDKIQKERSEWESMDERKRAPYIKLAKNVQAHQSAIFQDKRKLEERGYKIRRSVLAKKTIQHC</sequence>
<accession>B3MIG5</accession>
<dbReference type="HOGENOM" id="CLU_133456_0_0_1"/>
<keyword evidence="2" id="KW-1185">Reference proteome</keyword>
<name>B3MIG5_DROAN</name>
<evidence type="ECO:0000313" key="2">
    <source>
        <dbReference type="Proteomes" id="UP000007801"/>
    </source>
</evidence>
<gene>
    <name evidence="1" type="primary">Dana\GF11652</name>
    <name evidence="1" type="synonym">dana_GLEANR_11693</name>
    <name evidence="1" type="ORF">GF11652</name>
</gene>
<proteinExistence type="predicted"/>
<dbReference type="AlphaFoldDB" id="B3MIG5"/>